<organism evidence="2 3">
    <name type="scientific">Gigaspora margarita</name>
    <dbReference type="NCBI Taxonomy" id="4874"/>
    <lineage>
        <taxon>Eukaryota</taxon>
        <taxon>Fungi</taxon>
        <taxon>Fungi incertae sedis</taxon>
        <taxon>Mucoromycota</taxon>
        <taxon>Glomeromycotina</taxon>
        <taxon>Glomeromycetes</taxon>
        <taxon>Diversisporales</taxon>
        <taxon>Gigasporaceae</taxon>
        <taxon>Gigaspora</taxon>
    </lineage>
</organism>
<dbReference type="SUPFAM" id="SSF56399">
    <property type="entry name" value="ADP-ribosylation"/>
    <property type="match status" value="1"/>
</dbReference>
<dbReference type="PANTHER" id="PTHR36649">
    <property type="entry name" value="UBIQUITIN-LIKE DOMAIN-CONTAINING PROTEIN"/>
    <property type="match status" value="1"/>
</dbReference>
<dbReference type="SUPFAM" id="SSF54236">
    <property type="entry name" value="Ubiquitin-like"/>
    <property type="match status" value="3"/>
</dbReference>
<comment type="caution">
    <text evidence="2">The sequence shown here is derived from an EMBL/GenBank/DDBJ whole genome shotgun (WGS) entry which is preliminary data.</text>
</comment>
<gene>
    <name evidence="2" type="ORF">GMARGA_LOCUS26250</name>
</gene>
<dbReference type="Proteomes" id="UP000789901">
    <property type="component" value="Unassembled WGS sequence"/>
</dbReference>
<protein>
    <submittedName>
        <fullName evidence="2">10643_t:CDS:1</fullName>
    </submittedName>
</protein>
<evidence type="ECO:0000259" key="1">
    <source>
        <dbReference type="PROSITE" id="PS50053"/>
    </source>
</evidence>
<dbReference type="InterPro" id="IPR029071">
    <property type="entry name" value="Ubiquitin-like_domsf"/>
</dbReference>
<dbReference type="EMBL" id="CAJVQB010030246">
    <property type="protein sequence ID" value="CAG8815270.1"/>
    <property type="molecule type" value="Genomic_DNA"/>
</dbReference>
<name>A0ABN7W4L5_GIGMA</name>
<reference evidence="2 3" key="1">
    <citation type="submission" date="2021-06" db="EMBL/GenBank/DDBJ databases">
        <authorList>
            <person name="Kallberg Y."/>
            <person name="Tangrot J."/>
            <person name="Rosling A."/>
        </authorList>
    </citation>
    <scope>NUCLEOTIDE SEQUENCE [LARGE SCALE GENOMIC DNA]</scope>
    <source>
        <strain evidence="2 3">120-4 pot B 10/14</strain>
    </source>
</reference>
<dbReference type="CDD" id="cd17039">
    <property type="entry name" value="Ubl_ubiquitin_like"/>
    <property type="match status" value="3"/>
</dbReference>
<feature type="domain" description="Ubiquitin-like" evidence="1">
    <location>
        <begin position="197"/>
        <end position="283"/>
    </location>
</feature>
<sequence>MTALPLIAAAVSSIIDYPVKTYDECIAEGLDPNKILDIELIHKYSITESNDNGEFVKRPMFKQYEENVKKNGYYVEDEKFDDKNTIKPSDDEKIEIFAYDHRNYALNVTTNETVLELKKKIRSMFDIDIKTIDLSLTLEDHRTLESYNIEQNDSIHVSRRDDAENVETYEYDIRNDEPAEHDFEKTDDKKTIKSADLEKTIQIPTEPIRIFAFHKNYALNVTTKDTVLELKNKIRSMIEIDIKTIGFSFSCKPLEDLEDHRTLESYNIKHNDTIHVSHRNDAENVETYGSDIGNDGPAEHDFEKIDDKKTIKSADLEKTIQIPTEPIRIFAYYHRNYALNPLENLEDHRTLESYKIEQNATLHVSHVTTKDTVLGLKKKLRSILDIDIKKISLSFSSKPLEDHRTLESYNIKQNDTIHVSRRIIGGAFDYFVLTNDYLDPIYDNDFTNQRGGWTFKRGNEPYQPPYGWKRFAINIKRYGDNKWLGTDRNSWPVSFHGTNKDAAENIAKDGFDLLKGKRFLYGKGIYSSPDFKEAERYAKRFFHQDCEYKVIIQNRVNPNDLRKANNDLYWITADDKNIRPY</sequence>
<feature type="domain" description="Ubiquitin-like" evidence="1">
    <location>
        <begin position="367"/>
        <end position="426"/>
    </location>
</feature>
<evidence type="ECO:0000313" key="3">
    <source>
        <dbReference type="Proteomes" id="UP000789901"/>
    </source>
</evidence>
<dbReference type="SMART" id="SM00213">
    <property type="entry name" value="UBQ"/>
    <property type="match status" value="3"/>
</dbReference>
<dbReference type="Pfam" id="PF00240">
    <property type="entry name" value="ubiquitin"/>
    <property type="match status" value="3"/>
</dbReference>
<evidence type="ECO:0000313" key="2">
    <source>
        <dbReference type="EMBL" id="CAG8815270.1"/>
    </source>
</evidence>
<dbReference type="Gene3D" id="3.90.175.10">
    <property type="entry name" value="Diphtheria Toxin, domain 1"/>
    <property type="match status" value="1"/>
</dbReference>
<feature type="non-terminal residue" evidence="2">
    <location>
        <position position="581"/>
    </location>
</feature>
<proteinExistence type="predicted"/>
<dbReference type="InterPro" id="IPR000626">
    <property type="entry name" value="Ubiquitin-like_dom"/>
</dbReference>
<feature type="domain" description="Ubiquitin-like" evidence="1">
    <location>
        <begin position="92"/>
        <end position="164"/>
    </location>
</feature>
<dbReference type="Gene3D" id="3.10.20.90">
    <property type="entry name" value="Phosphatidylinositol 3-kinase Catalytic Subunit, Chain A, domain 1"/>
    <property type="match status" value="3"/>
</dbReference>
<dbReference type="PANTHER" id="PTHR36649:SF28">
    <property type="entry name" value="UBIQUITIN-LIKE DOMAIN-CONTAINING PROTEIN"/>
    <property type="match status" value="1"/>
</dbReference>
<dbReference type="PROSITE" id="PS50053">
    <property type="entry name" value="UBIQUITIN_2"/>
    <property type="match status" value="3"/>
</dbReference>
<accession>A0ABN7W4L5</accession>
<keyword evidence="3" id="KW-1185">Reference proteome</keyword>